<proteinExistence type="predicted"/>
<comment type="caution">
    <text evidence="1">The sequence shown here is derived from an EMBL/GenBank/DDBJ whole genome shotgun (WGS) entry which is preliminary data.</text>
</comment>
<keyword evidence="2" id="KW-1185">Reference proteome</keyword>
<dbReference type="AlphaFoldDB" id="A0AAN7S1E2"/>
<name>A0AAN7S1E2_MYCAM</name>
<sequence length="196" mass="22361">MKFNKAKCSVLHLGQGITSINTEWRMKGLRAALRRRAWGYWWMKNYLLVEIIYIGGTKLYIGGTKIIRGTEHICYEERLRELGLFSLEKRRLSGDLIAAFPYIKGVYKKDGESFFTKARSDRTRGNGFKLKESRFRLDIRKAFFTMSGETLEQVAQRSCGCPIIGSVQDQVGWGFEQSDLVKDVPAHGRVVGLDGP</sequence>
<dbReference type="EMBL" id="JAUNZN010000003">
    <property type="protein sequence ID" value="KAK4824765.1"/>
    <property type="molecule type" value="Genomic_DNA"/>
</dbReference>
<gene>
    <name evidence="1" type="ORF">QYF61_018499</name>
</gene>
<dbReference type="Proteomes" id="UP001333110">
    <property type="component" value="Unassembled WGS sequence"/>
</dbReference>
<evidence type="ECO:0000313" key="1">
    <source>
        <dbReference type="EMBL" id="KAK4824765.1"/>
    </source>
</evidence>
<evidence type="ECO:0000313" key="2">
    <source>
        <dbReference type="Proteomes" id="UP001333110"/>
    </source>
</evidence>
<protein>
    <submittedName>
        <fullName evidence="1">Uncharacterized protein</fullName>
    </submittedName>
</protein>
<organism evidence="1 2">
    <name type="scientific">Mycteria americana</name>
    <name type="common">Wood stork</name>
    <dbReference type="NCBI Taxonomy" id="33587"/>
    <lineage>
        <taxon>Eukaryota</taxon>
        <taxon>Metazoa</taxon>
        <taxon>Chordata</taxon>
        <taxon>Craniata</taxon>
        <taxon>Vertebrata</taxon>
        <taxon>Euteleostomi</taxon>
        <taxon>Archelosauria</taxon>
        <taxon>Archosauria</taxon>
        <taxon>Dinosauria</taxon>
        <taxon>Saurischia</taxon>
        <taxon>Theropoda</taxon>
        <taxon>Coelurosauria</taxon>
        <taxon>Aves</taxon>
        <taxon>Neognathae</taxon>
        <taxon>Neoaves</taxon>
        <taxon>Aequornithes</taxon>
        <taxon>Ciconiiformes</taxon>
        <taxon>Ciconiidae</taxon>
        <taxon>Mycteria</taxon>
    </lineage>
</organism>
<accession>A0AAN7S1E2</accession>
<reference evidence="1 2" key="1">
    <citation type="journal article" date="2023" name="J. Hered.">
        <title>Chromosome-level genome of the wood stork (Mycteria americana) provides insight into avian chromosome evolution.</title>
        <authorList>
            <person name="Flamio R. Jr."/>
            <person name="Ramstad K.M."/>
        </authorList>
    </citation>
    <scope>NUCLEOTIDE SEQUENCE [LARGE SCALE GENOMIC DNA]</scope>
    <source>
        <strain evidence="1">JAX WOST 10</strain>
    </source>
</reference>